<comment type="caution">
    <text evidence="2">The sequence shown here is derived from an EMBL/GenBank/DDBJ whole genome shotgun (WGS) entry which is preliminary data.</text>
</comment>
<reference evidence="2" key="1">
    <citation type="submission" date="2020-11" db="EMBL/GenBank/DDBJ databases">
        <title>Adaptations for nitrogen fixation in a non-lichenized fungal sporocarp promotes dispersal by wood-feeding termites.</title>
        <authorList>
            <consortium name="DOE Joint Genome Institute"/>
            <person name="Koch R.A."/>
            <person name="Yoon G."/>
            <person name="Arayal U."/>
            <person name="Lail K."/>
            <person name="Amirebrahimi M."/>
            <person name="Labutti K."/>
            <person name="Lipzen A."/>
            <person name="Riley R."/>
            <person name="Barry K."/>
            <person name="Henrissat B."/>
            <person name="Grigoriev I.V."/>
            <person name="Herr J.R."/>
            <person name="Aime M.C."/>
        </authorList>
    </citation>
    <scope>NUCLEOTIDE SEQUENCE</scope>
    <source>
        <strain evidence="2">MCA 3950</strain>
    </source>
</reference>
<dbReference type="Gene3D" id="3.90.280.10">
    <property type="entry name" value="PEBP-like"/>
    <property type="match status" value="1"/>
</dbReference>
<proteinExistence type="predicted"/>
<dbReference type="GeneID" id="66101192"/>
<dbReference type="AlphaFoldDB" id="A0A9P8AWM3"/>
<name>A0A9P8AWM3_9AGAR</name>
<gene>
    <name evidence="2" type="ORF">BT62DRAFT_1072834</name>
</gene>
<sequence length="497" mass="56157">MLVLRRLRLPTSTLTRCNATLQMTESASVTPPPPSTVQTKTTVEPKAATPESKSSTTSLIRVRRKPAATRLAISSPQKAAKTPKWRRALPAGVLPAYDEAIKLIRQDSFRLKREAAEVRRSIKPGDEDEEEKRKLLRILQVQSEINLPEVRWAVKSRLVDMRNPAHRHLREQNWRGEGKLDLLMERIYQMNVIPDVLPSLRPSIDVSIKVRQTHLAGPTYRSRGIEPGVFLSPKQTIAPPTVYATAFHLDTRLYTMMLVDPDVPDPENETFTTFLHWLCPNVPLSAITSGPIKNLNTHTQYVPPHPQQGTPYHRYSLLLLPQPARPDAPYNLVTEACSITSRSRAGRVTSRYLPIPVVPQSARTEFNVREFCKKWSLDGRQGGGAHMWREVWDESSDVVYKNVLRVYSLYYFSFPPALPFLHLQMPTRLSMATLSDRTAMVISGARRNTWRYRLGIHLMGGASSNNGSDGDITPCIILVTRIKAPHFEMLVPSESQA</sequence>
<dbReference type="InterPro" id="IPR008914">
    <property type="entry name" value="PEBP"/>
</dbReference>
<evidence type="ECO:0000256" key="1">
    <source>
        <dbReference type="SAM" id="MobiDB-lite"/>
    </source>
</evidence>
<dbReference type="PANTHER" id="PTHR11362:SF82">
    <property type="entry name" value="PHOSPHATIDYLETHANOLAMINE-BINDING PROTEIN 4"/>
    <property type="match status" value="1"/>
</dbReference>
<dbReference type="SUPFAM" id="SSF49777">
    <property type="entry name" value="PEBP-like"/>
    <property type="match status" value="1"/>
</dbReference>
<dbReference type="PANTHER" id="PTHR11362">
    <property type="entry name" value="PHOSPHATIDYLETHANOLAMINE-BINDING PROTEIN"/>
    <property type="match status" value="1"/>
</dbReference>
<dbReference type="Proteomes" id="UP000812287">
    <property type="component" value="Unassembled WGS sequence"/>
</dbReference>
<keyword evidence="3" id="KW-1185">Reference proteome</keyword>
<evidence type="ECO:0000313" key="3">
    <source>
        <dbReference type="Proteomes" id="UP000812287"/>
    </source>
</evidence>
<dbReference type="OrthoDB" id="2153661at2759"/>
<dbReference type="InterPro" id="IPR035810">
    <property type="entry name" value="PEBP_euk"/>
</dbReference>
<dbReference type="EMBL" id="MU250526">
    <property type="protein sequence ID" value="KAG7450814.1"/>
    <property type="molecule type" value="Genomic_DNA"/>
</dbReference>
<organism evidence="2 3">
    <name type="scientific">Guyanagaster necrorhizus</name>
    <dbReference type="NCBI Taxonomy" id="856835"/>
    <lineage>
        <taxon>Eukaryota</taxon>
        <taxon>Fungi</taxon>
        <taxon>Dikarya</taxon>
        <taxon>Basidiomycota</taxon>
        <taxon>Agaricomycotina</taxon>
        <taxon>Agaricomycetes</taxon>
        <taxon>Agaricomycetidae</taxon>
        <taxon>Agaricales</taxon>
        <taxon>Marasmiineae</taxon>
        <taxon>Physalacriaceae</taxon>
        <taxon>Guyanagaster</taxon>
    </lineage>
</organism>
<dbReference type="RefSeq" id="XP_043044314.1">
    <property type="nucleotide sequence ID" value="XM_043178898.1"/>
</dbReference>
<dbReference type="Pfam" id="PF01161">
    <property type="entry name" value="PBP"/>
    <property type="match status" value="1"/>
</dbReference>
<dbReference type="CDD" id="cd00866">
    <property type="entry name" value="PEBP_euk"/>
    <property type="match status" value="1"/>
</dbReference>
<dbReference type="InterPro" id="IPR036610">
    <property type="entry name" value="PEBP-like_sf"/>
</dbReference>
<evidence type="ECO:0000313" key="2">
    <source>
        <dbReference type="EMBL" id="KAG7450814.1"/>
    </source>
</evidence>
<protein>
    <submittedName>
        <fullName evidence="2">PEBP-like protein</fullName>
    </submittedName>
</protein>
<dbReference type="Gene3D" id="1.20.58.1180">
    <property type="match status" value="1"/>
</dbReference>
<feature type="region of interest" description="Disordered" evidence="1">
    <location>
        <begin position="23"/>
        <end position="67"/>
    </location>
</feature>
<accession>A0A9P8AWM3</accession>